<sequence length="293" mass="31822">MRIAFYPGCSARTTCGELLLATQAVADRLDIELVALSSATCTGSREIRAADVERFVALNVRIIAMAEAQGLDLMTICNTCTLNLIEAKQRVDDDPALRERVNARLAQEGLTYRGTARITHFLWYLLEAVGEARLRSLVRTPLSEHRIAAFYGCHIVRPPSLYGDTDAREVRSIETLVQILGCSTVEYSGRTSCCGFHCSAQSDVIPVKLSGRHVASAKAAGAEAIVTPCPLCHTVLDTYQDDMAKDLGQSLDLPVLHLPQLVGLALGLDAEALGLGRHVVPVKPIRWAREQAS</sequence>
<dbReference type="Gene3D" id="1.20.1050.140">
    <property type="match status" value="1"/>
</dbReference>
<keyword evidence="1 3" id="KW-0560">Oxidoreductase</keyword>
<dbReference type="InterPro" id="IPR004017">
    <property type="entry name" value="Cys_rich_dom"/>
</dbReference>
<reference evidence="3 4" key="1">
    <citation type="submission" date="2019-08" db="EMBL/GenBank/DDBJ databases">
        <authorList>
            <person name="Peeters C."/>
        </authorList>
    </citation>
    <scope>NUCLEOTIDE SEQUENCE [LARGE SCALE GENOMIC DNA]</scope>
    <source>
        <strain evidence="3 4">LMG 20602</strain>
    </source>
</reference>
<protein>
    <submittedName>
        <fullName evidence="3">8-methylmenaquinol:fumarate reductase membrane anchor subunit</fullName>
        <ecNumber evidence="3">1.3.5.-</ecNumber>
    </submittedName>
</protein>
<organism evidence="3 4">
    <name type="scientific">Pandoraea capi</name>
    <dbReference type="NCBI Taxonomy" id="2508286"/>
    <lineage>
        <taxon>Bacteria</taxon>
        <taxon>Pseudomonadati</taxon>
        <taxon>Pseudomonadota</taxon>
        <taxon>Betaproteobacteria</taxon>
        <taxon>Burkholderiales</taxon>
        <taxon>Burkholderiaceae</taxon>
        <taxon>Pandoraea</taxon>
    </lineage>
</organism>
<evidence type="ECO:0000313" key="3">
    <source>
        <dbReference type="EMBL" id="VVE45477.1"/>
    </source>
</evidence>
<dbReference type="PANTHER" id="PTHR42947:SF1">
    <property type="entry name" value="COB--COM HETERODISULFIDE REDUCTASE SUBUNIT B 1"/>
    <property type="match status" value="1"/>
</dbReference>
<evidence type="ECO:0000313" key="4">
    <source>
        <dbReference type="Proteomes" id="UP000366065"/>
    </source>
</evidence>
<evidence type="ECO:0000256" key="1">
    <source>
        <dbReference type="ARBA" id="ARBA00023002"/>
    </source>
</evidence>
<dbReference type="Pfam" id="PF02754">
    <property type="entry name" value="CCG"/>
    <property type="match status" value="2"/>
</dbReference>
<feature type="domain" description="Cysteine-rich" evidence="2">
    <location>
        <begin position="3"/>
        <end position="84"/>
    </location>
</feature>
<dbReference type="Proteomes" id="UP000366065">
    <property type="component" value="Unassembled WGS sequence"/>
</dbReference>
<feature type="domain" description="Cysteine-rich" evidence="2">
    <location>
        <begin position="147"/>
        <end position="237"/>
    </location>
</feature>
<accession>A0ABY6WC94</accession>
<proteinExistence type="predicted"/>
<dbReference type="PANTHER" id="PTHR42947">
    <property type="entry name" value="COB--COM HETERODISULFIDE REDUCTASE SUBUNIT B 1"/>
    <property type="match status" value="1"/>
</dbReference>
<gene>
    <name evidence="3" type="primary">sdhE_2</name>
    <name evidence="3" type="ORF">PCA20602_04393</name>
</gene>
<keyword evidence="4" id="KW-1185">Reference proteome</keyword>
<dbReference type="EMBL" id="CABPRV010000012">
    <property type="protein sequence ID" value="VVE45477.1"/>
    <property type="molecule type" value="Genomic_DNA"/>
</dbReference>
<comment type="caution">
    <text evidence="3">The sequence shown here is derived from an EMBL/GenBank/DDBJ whole genome shotgun (WGS) entry which is preliminary data.</text>
</comment>
<dbReference type="Gene3D" id="3.40.50.11810">
    <property type="match status" value="1"/>
</dbReference>
<evidence type="ECO:0000259" key="2">
    <source>
        <dbReference type="Pfam" id="PF02754"/>
    </source>
</evidence>
<name>A0ABY6WC94_9BURK</name>
<dbReference type="RefSeq" id="WP_174981428.1">
    <property type="nucleotide sequence ID" value="NZ_CABPRV010000012.1"/>
</dbReference>
<dbReference type="EC" id="1.3.5.-" evidence="3"/>
<dbReference type="InterPro" id="IPR051278">
    <property type="entry name" value="HdrB/HdrD_reductase"/>
</dbReference>
<dbReference type="GO" id="GO:0016491">
    <property type="term" value="F:oxidoreductase activity"/>
    <property type="evidence" value="ECO:0007669"/>
    <property type="project" value="UniProtKB-KW"/>
</dbReference>